<keyword evidence="3" id="KW-1185">Reference proteome</keyword>
<name>A0ABT9KYX5_9ACTN</name>
<proteinExistence type="predicted"/>
<accession>A0ABT9KYX5</accession>
<sequence length="340" mass="36263">MVNISRRAVRSGFVLAATIGIIAVPVYGAAASEGGDKEPDVTPRIVDPITYEKNGGNDPLSIQGDGSVQPAGGTDVDSLSEMLRSVTGLRLQSAPVTENYGDLGALLSFVLVHEDEMHSVNVTRQTMKGDVPTSLLSDSADVTQLETLPNGTQVYTASGAGGITVTTLSSTGQLTRWEVPIVTEDGTSTTLPAPWDVAEVERWAITVDQRSPEKVASKPTATLSAPAARPKCQLIMTKPVRHGGNRIAADASMSCNQKGKGNFAAAIRQYHGLGVWKTKDTRGYTNVQGDTFPLLPHFNCTPTVSTWQYRSWNLNASLRNRNGYWGHTGDQSASAYINCG</sequence>
<reference evidence="2 3" key="1">
    <citation type="submission" date="2023-07" db="EMBL/GenBank/DDBJ databases">
        <title>Sequencing the genomes of 1000 actinobacteria strains.</title>
        <authorList>
            <person name="Klenk H.-P."/>
        </authorList>
    </citation>
    <scope>NUCLEOTIDE SEQUENCE [LARGE SCALE GENOMIC DNA]</scope>
    <source>
        <strain evidence="2 3">DSM 41600</strain>
    </source>
</reference>
<organism evidence="2 3">
    <name type="scientific">Streptomyces demainii</name>
    <dbReference type="NCBI Taxonomy" id="588122"/>
    <lineage>
        <taxon>Bacteria</taxon>
        <taxon>Bacillati</taxon>
        <taxon>Actinomycetota</taxon>
        <taxon>Actinomycetes</taxon>
        <taxon>Kitasatosporales</taxon>
        <taxon>Streptomycetaceae</taxon>
        <taxon>Streptomyces</taxon>
    </lineage>
</organism>
<evidence type="ECO:0000313" key="3">
    <source>
        <dbReference type="Proteomes" id="UP001234880"/>
    </source>
</evidence>
<dbReference type="EMBL" id="JAURUE010000002">
    <property type="protein sequence ID" value="MDP9613630.1"/>
    <property type="molecule type" value="Genomic_DNA"/>
</dbReference>
<evidence type="ECO:0000256" key="1">
    <source>
        <dbReference type="SAM" id="MobiDB-lite"/>
    </source>
</evidence>
<evidence type="ECO:0008006" key="4">
    <source>
        <dbReference type="Google" id="ProtNLM"/>
    </source>
</evidence>
<evidence type="ECO:0000313" key="2">
    <source>
        <dbReference type="EMBL" id="MDP9613630.1"/>
    </source>
</evidence>
<comment type="caution">
    <text evidence="2">The sequence shown here is derived from an EMBL/GenBank/DDBJ whole genome shotgun (WGS) entry which is preliminary data.</text>
</comment>
<gene>
    <name evidence="2" type="ORF">JOF35_005968</name>
</gene>
<protein>
    <recommendedName>
        <fullName evidence="4">DUF2599 domain-containing protein</fullName>
    </recommendedName>
</protein>
<feature type="region of interest" description="Disordered" evidence="1">
    <location>
        <begin position="53"/>
        <end position="74"/>
    </location>
</feature>
<dbReference type="RefSeq" id="WP_307111588.1">
    <property type="nucleotide sequence ID" value="NZ_JAURUE010000002.1"/>
</dbReference>
<dbReference type="Proteomes" id="UP001234880">
    <property type="component" value="Unassembled WGS sequence"/>
</dbReference>